<dbReference type="AlphaFoldDB" id="A0A8X7R307"/>
<name>A0A8X7R307_BRACI</name>
<reference evidence="1 2" key="1">
    <citation type="submission" date="2020-02" db="EMBL/GenBank/DDBJ databases">
        <authorList>
            <person name="Ma Q."/>
            <person name="Huang Y."/>
            <person name="Song X."/>
            <person name="Pei D."/>
        </authorList>
    </citation>
    <scope>NUCLEOTIDE SEQUENCE [LARGE SCALE GENOMIC DNA]</scope>
    <source>
        <strain evidence="1">Sxm20200214</strain>
        <tissue evidence="1">Leaf</tissue>
    </source>
</reference>
<dbReference type="Proteomes" id="UP000886595">
    <property type="component" value="Unassembled WGS sequence"/>
</dbReference>
<protein>
    <submittedName>
        <fullName evidence="1">Uncharacterized protein</fullName>
    </submittedName>
</protein>
<keyword evidence="2" id="KW-1185">Reference proteome</keyword>
<organism evidence="1 2">
    <name type="scientific">Brassica carinata</name>
    <name type="common">Ethiopian mustard</name>
    <name type="synonym">Abyssinian cabbage</name>
    <dbReference type="NCBI Taxonomy" id="52824"/>
    <lineage>
        <taxon>Eukaryota</taxon>
        <taxon>Viridiplantae</taxon>
        <taxon>Streptophyta</taxon>
        <taxon>Embryophyta</taxon>
        <taxon>Tracheophyta</taxon>
        <taxon>Spermatophyta</taxon>
        <taxon>Magnoliopsida</taxon>
        <taxon>eudicotyledons</taxon>
        <taxon>Gunneridae</taxon>
        <taxon>Pentapetalae</taxon>
        <taxon>rosids</taxon>
        <taxon>malvids</taxon>
        <taxon>Brassicales</taxon>
        <taxon>Brassicaceae</taxon>
        <taxon>Brassiceae</taxon>
        <taxon>Brassica</taxon>
    </lineage>
</organism>
<sequence length="68" mass="7910">MTDRPLGVKLAKANGKKRKAEERLSEYAGMWSIKKEDMLLDRLLAKVEPFDEYEETLKKKLINELVSN</sequence>
<accession>A0A8X7R307</accession>
<gene>
    <name evidence="1" type="ORF">Bca52824_051478</name>
</gene>
<dbReference type="EMBL" id="JAAMPC010000011">
    <property type="protein sequence ID" value="KAG2280258.1"/>
    <property type="molecule type" value="Genomic_DNA"/>
</dbReference>
<comment type="caution">
    <text evidence="1">The sequence shown here is derived from an EMBL/GenBank/DDBJ whole genome shotgun (WGS) entry which is preliminary data.</text>
</comment>
<evidence type="ECO:0000313" key="2">
    <source>
        <dbReference type="Proteomes" id="UP000886595"/>
    </source>
</evidence>
<proteinExistence type="predicted"/>
<evidence type="ECO:0000313" key="1">
    <source>
        <dbReference type="EMBL" id="KAG2280258.1"/>
    </source>
</evidence>